<reference evidence="7 8" key="1">
    <citation type="journal article" date="2022" name="bioRxiv">
        <title>Genomics of Preaxostyla Flagellates Illuminates Evolutionary Transitions and the Path Towards Mitochondrial Loss.</title>
        <authorList>
            <person name="Novak L.V.F."/>
            <person name="Treitli S.C."/>
            <person name="Pyrih J."/>
            <person name="Halakuc P."/>
            <person name="Pipaliya S.V."/>
            <person name="Vacek V."/>
            <person name="Brzon O."/>
            <person name="Soukal P."/>
            <person name="Eme L."/>
            <person name="Dacks J.B."/>
            <person name="Karnkowska A."/>
            <person name="Elias M."/>
            <person name="Hampl V."/>
        </authorList>
    </citation>
    <scope>NUCLEOTIDE SEQUENCE [LARGE SCALE GENOMIC DNA]</scope>
    <source>
        <strain evidence="7">NAU3</strain>
        <tissue evidence="7">Gut</tissue>
    </source>
</reference>
<keyword evidence="3" id="KW-0804">Transcription</keyword>
<dbReference type="EMBL" id="JARBJD010000058">
    <property type="protein sequence ID" value="KAK2956230.1"/>
    <property type="molecule type" value="Genomic_DNA"/>
</dbReference>
<comment type="similarity">
    <text evidence="5">Belongs to the TAF13 family.</text>
</comment>
<dbReference type="SUPFAM" id="SSF47113">
    <property type="entry name" value="Histone-fold"/>
    <property type="match status" value="1"/>
</dbReference>
<dbReference type="PANTHER" id="PTHR11380">
    <property type="entry name" value="TRANSCRIPTION INITIATION FACTOR TFIID/SUPT3-RELATED"/>
    <property type="match status" value="1"/>
</dbReference>
<dbReference type="InterPro" id="IPR003195">
    <property type="entry name" value="TFIID_TAF13"/>
</dbReference>
<evidence type="ECO:0000313" key="8">
    <source>
        <dbReference type="Proteomes" id="UP001281761"/>
    </source>
</evidence>
<keyword evidence="8" id="KW-1185">Reference proteome</keyword>
<evidence type="ECO:0000256" key="2">
    <source>
        <dbReference type="ARBA" id="ARBA00023015"/>
    </source>
</evidence>
<evidence type="ECO:0000256" key="5">
    <source>
        <dbReference type="ARBA" id="ARBA00038392"/>
    </source>
</evidence>
<evidence type="ECO:0000256" key="6">
    <source>
        <dbReference type="ARBA" id="ARBA00040136"/>
    </source>
</evidence>
<protein>
    <recommendedName>
        <fullName evidence="6">Transcription initiation factor TFIID subunit 13</fullName>
    </recommendedName>
</protein>
<dbReference type="PANTHER" id="PTHR11380:SF5">
    <property type="entry name" value="TRANSCRIPTION INITIATION FACTOR TFIID SUBUNIT 13"/>
    <property type="match status" value="1"/>
</dbReference>
<proteinExistence type="inferred from homology"/>
<evidence type="ECO:0000256" key="1">
    <source>
        <dbReference type="ARBA" id="ARBA00004123"/>
    </source>
</evidence>
<comment type="caution">
    <text evidence="7">The sequence shown here is derived from an EMBL/GenBank/DDBJ whole genome shotgun (WGS) entry which is preliminary data.</text>
</comment>
<accession>A0ABQ9XXM2</accession>
<dbReference type="InterPro" id="IPR009072">
    <property type="entry name" value="Histone-fold"/>
</dbReference>
<dbReference type="Proteomes" id="UP001281761">
    <property type="component" value="Unassembled WGS sequence"/>
</dbReference>
<evidence type="ECO:0000256" key="4">
    <source>
        <dbReference type="ARBA" id="ARBA00023242"/>
    </source>
</evidence>
<dbReference type="Pfam" id="PF02269">
    <property type="entry name" value="TFIID-18kDa"/>
    <property type="match status" value="1"/>
</dbReference>
<dbReference type="Gene3D" id="1.10.20.10">
    <property type="entry name" value="Histone, subunit A"/>
    <property type="match status" value="1"/>
</dbReference>
<organism evidence="7 8">
    <name type="scientific">Blattamonas nauphoetae</name>
    <dbReference type="NCBI Taxonomy" id="2049346"/>
    <lineage>
        <taxon>Eukaryota</taxon>
        <taxon>Metamonada</taxon>
        <taxon>Preaxostyla</taxon>
        <taxon>Oxymonadida</taxon>
        <taxon>Blattamonas</taxon>
    </lineage>
</organism>
<gene>
    <name evidence="7" type="ORF">BLNAU_8794</name>
</gene>
<keyword evidence="2" id="KW-0805">Transcription regulation</keyword>
<sequence length="111" mass="12663">MLKDEPQVKTAGKDKTLSRSAKNNLSLYMDLLYAFGDVEQPLVETAITLQDCVNEYLADFCTELASIKQVQQQKITTDHIIALSKRDRKKHFRALELVELVEKKVPSNPKK</sequence>
<evidence type="ECO:0000313" key="7">
    <source>
        <dbReference type="EMBL" id="KAK2956230.1"/>
    </source>
</evidence>
<comment type="subcellular location">
    <subcellularLocation>
        <location evidence="1">Nucleus</location>
    </subcellularLocation>
</comment>
<evidence type="ECO:0000256" key="3">
    <source>
        <dbReference type="ARBA" id="ARBA00023163"/>
    </source>
</evidence>
<keyword evidence="4" id="KW-0539">Nucleus</keyword>
<name>A0ABQ9XXM2_9EUKA</name>